<dbReference type="AlphaFoldDB" id="A0A6J4J279"/>
<feature type="non-terminal residue" evidence="2">
    <location>
        <position position="1"/>
    </location>
</feature>
<feature type="compositionally biased region" description="Basic and acidic residues" evidence="1">
    <location>
        <begin position="226"/>
        <end position="264"/>
    </location>
</feature>
<feature type="compositionally biased region" description="Basic residues" evidence="1">
    <location>
        <begin position="44"/>
        <end position="53"/>
    </location>
</feature>
<evidence type="ECO:0000313" key="2">
    <source>
        <dbReference type="EMBL" id="CAA9267078.1"/>
    </source>
</evidence>
<feature type="region of interest" description="Disordered" evidence="1">
    <location>
        <begin position="217"/>
        <end position="299"/>
    </location>
</feature>
<feature type="compositionally biased region" description="Low complexity" evidence="1">
    <location>
        <begin position="186"/>
        <end position="197"/>
    </location>
</feature>
<sequence length="299" mass="32199">EHHRRGQNRDFGPSCAGDGCGGGIPAGAHAAAVGRAAPAVPAPPHHRRVRPHGRAAADPHRRAAAGRRRGGGGEQPDQPRRRRHVQRAELHPVRAVRDHRVLPGRRLRAVLRRHRGQRGPVGVTALHPGHAGSADAVPPAEVVRRAAAVGRGAAHPGDGRDRGRGHRVRLRRHPDAGRDHAGPGAGDAPAGGHAGLPRRPPARRRHAGLLVLHGHRRAAGRRRRCGVHDVRVRDPRPGRAAGRDPRLVPDRERVRLDRPAAEPRRLRRPLPRGDPGAGLLGDLHRAGVPALRPPRRHVL</sequence>
<organism evidence="2">
    <name type="scientific">uncultured Blastococcus sp</name>
    <dbReference type="NCBI Taxonomy" id="217144"/>
    <lineage>
        <taxon>Bacteria</taxon>
        <taxon>Bacillati</taxon>
        <taxon>Actinomycetota</taxon>
        <taxon>Actinomycetes</taxon>
        <taxon>Geodermatophilales</taxon>
        <taxon>Geodermatophilaceae</taxon>
        <taxon>Blastococcus</taxon>
        <taxon>environmental samples</taxon>
    </lineage>
</organism>
<accession>A0A6J4J279</accession>
<dbReference type="EMBL" id="CADCTI010000244">
    <property type="protein sequence ID" value="CAA9267078.1"/>
    <property type="molecule type" value="Genomic_DNA"/>
</dbReference>
<evidence type="ECO:0000256" key="1">
    <source>
        <dbReference type="SAM" id="MobiDB-lite"/>
    </source>
</evidence>
<feature type="region of interest" description="Disordered" evidence="1">
    <location>
        <begin position="1"/>
        <end position="89"/>
    </location>
</feature>
<protein>
    <submittedName>
        <fullName evidence="2">Efflux ABC transporter, permease protein</fullName>
    </submittedName>
</protein>
<reference evidence="2" key="1">
    <citation type="submission" date="2020-02" db="EMBL/GenBank/DDBJ databases">
        <authorList>
            <person name="Meier V. D."/>
        </authorList>
    </citation>
    <scope>NUCLEOTIDE SEQUENCE</scope>
    <source>
        <strain evidence="2">AVDCRST_MAG57</strain>
    </source>
</reference>
<name>A0A6J4J279_9ACTN</name>
<feature type="compositionally biased region" description="Low complexity" evidence="1">
    <location>
        <begin position="26"/>
        <end position="39"/>
    </location>
</feature>
<feature type="region of interest" description="Disordered" evidence="1">
    <location>
        <begin position="174"/>
        <end position="201"/>
    </location>
</feature>
<proteinExistence type="predicted"/>
<feature type="non-terminal residue" evidence="2">
    <location>
        <position position="299"/>
    </location>
</feature>
<gene>
    <name evidence="2" type="ORF">AVDCRST_MAG57-2907</name>
</gene>